<evidence type="ECO:0000313" key="2">
    <source>
        <dbReference type="Proteomes" id="UP001283361"/>
    </source>
</evidence>
<dbReference type="EMBL" id="JAWDGP010006023">
    <property type="protein sequence ID" value="KAK3748409.1"/>
    <property type="molecule type" value="Genomic_DNA"/>
</dbReference>
<gene>
    <name evidence="1" type="ORF">RRG08_012403</name>
</gene>
<name>A0AAE0YJY6_9GAST</name>
<sequence>MLASRALYRLSYDLTPPPGWSRLFEVMYGTKPRVPTLNGRVWFRLRLGLQQIWVTERFLEPVNESLVIRNSFEICDLWGRGHRARPWLIVIFNVDNPRSKIC</sequence>
<keyword evidence="2" id="KW-1185">Reference proteome</keyword>
<comment type="caution">
    <text evidence="1">The sequence shown here is derived from an EMBL/GenBank/DDBJ whole genome shotgun (WGS) entry which is preliminary data.</text>
</comment>
<proteinExistence type="predicted"/>
<accession>A0AAE0YJY6</accession>
<dbReference type="Proteomes" id="UP001283361">
    <property type="component" value="Unassembled WGS sequence"/>
</dbReference>
<evidence type="ECO:0000313" key="1">
    <source>
        <dbReference type="EMBL" id="KAK3748409.1"/>
    </source>
</evidence>
<organism evidence="1 2">
    <name type="scientific">Elysia crispata</name>
    <name type="common">lettuce slug</name>
    <dbReference type="NCBI Taxonomy" id="231223"/>
    <lineage>
        <taxon>Eukaryota</taxon>
        <taxon>Metazoa</taxon>
        <taxon>Spiralia</taxon>
        <taxon>Lophotrochozoa</taxon>
        <taxon>Mollusca</taxon>
        <taxon>Gastropoda</taxon>
        <taxon>Heterobranchia</taxon>
        <taxon>Euthyneura</taxon>
        <taxon>Panpulmonata</taxon>
        <taxon>Sacoglossa</taxon>
        <taxon>Placobranchoidea</taxon>
        <taxon>Plakobranchidae</taxon>
        <taxon>Elysia</taxon>
    </lineage>
</organism>
<reference evidence="1" key="1">
    <citation type="journal article" date="2023" name="G3 (Bethesda)">
        <title>A reference genome for the long-term kleptoplast-retaining sea slug Elysia crispata morphotype clarki.</title>
        <authorList>
            <person name="Eastman K.E."/>
            <person name="Pendleton A.L."/>
            <person name="Shaikh M.A."/>
            <person name="Suttiyut T."/>
            <person name="Ogas R."/>
            <person name="Tomko P."/>
            <person name="Gavelis G."/>
            <person name="Widhalm J.R."/>
            <person name="Wisecaver J.H."/>
        </authorList>
    </citation>
    <scope>NUCLEOTIDE SEQUENCE</scope>
    <source>
        <strain evidence="1">ECLA1</strain>
    </source>
</reference>
<protein>
    <submittedName>
        <fullName evidence="1">Uncharacterized protein</fullName>
    </submittedName>
</protein>
<dbReference type="AlphaFoldDB" id="A0AAE0YJY6"/>